<feature type="domain" description="HTH IS408-type" evidence="3">
    <location>
        <begin position="11"/>
        <end position="91"/>
    </location>
</feature>
<accession>U5NAZ6</accession>
<dbReference type="InterPro" id="IPR036397">
    <property type="entry name" value="RNaseH_sf"/>
</dbReference>
<dbReference type="OrthoDB" id="2065409at2"/>
<dbReference type="EMBL" id="CP004885">
    <property type="protein sequence ID" value="AGX88485.1"/>
    <property type="molecule type" value="Genomic_DNA"/>
</dbReference>
<dbReference type="eggNOG" id="COG4584">
    <property type="taxonomic scope" value="Bacteria"/>
</dbReference>
<keyword evidence="6" id="KW-1185">Reference proteome</keyword>
<dbReference type="KEGG" id="cbx:Cenrod_2428"/>
<dbReference type="Gene3D" id="3.30.420.10">
    <property type="entry name" value="Ribonuclease H-like superfamily/Ribonuclease H"/>
    <property type="match status" value="1"/>
</dbReference>
<dbReference type="Proteomes" id="UP000017184">
    <property type="component" value="Chromosome"/>
</dbReference>
<sequence length="513" mass="57567">MPQERLSMRKIRDVLRYRNDTDLSLEAIARALRLSKGVVSKYLKLAENAGLKWPLPDDLDDGALEHRLYRQLAARESAFVEPDHALIHQELKKKGVTLTLLWEEYKQEAGETAYQYTAFCTRYRAWAGSLKRSMRQIHRAGEKLFADFAGPTVAIFDADTGESRVASIFVAVLGASSYTFACATAGQTQADWLGGLARALEFIGGVTKLIVPDNPKALVKVANAYEPELNRATAEFAQHYGTVILPARPKKPQDKAKVEVGVQVVERWILARLRHRQFFSLVELDSAVGELLPVLNDRPFKKLPGSRREAFERLDVACLKALPTTRFELADWKRARVNIDYHVEFEGHFYSVPHVLARQEVELRITQGMVEILARNRRVAGHARNTSKGNYTTVAEHMPAAHRAHAEWTPGKLIAWGTLVGVATGELVQRMLLEKQHSEQGYRACLGLMRLARKVGAERMEAACTRALAIGAYRFRSVASILDKGLDRQPVDPTKTDTPLPSHANVRGPDYYH</sequence>
<dbReference type="Pfam" id="PF22483">
    <property type="entry name" value="Mu-transpos_C_2"/>
    <property type="match status" value="1"/>
</dbReference>
<dbReference type="AlphaFoldDB" id="U5NAZ6"/>
<evidence type="ECO:0000259" key="3">
    <source>
        <dbReference type="PROSITE" id="PS50532"/>
    </source>
</evidence>
<evidence type="ECO:0000259" key="4">
    <source>
        <dbReference type="PROSITE" id="PS50994"/>
    </source>
</evidence>
<dbReference type="PROSITE" id="PS50994">
    <property type="entry name" value="INTEGRASE"/>
    <property type="match status" value="1"/>
</dbReference>
<dbReference type="NCBIfam" id="NF033546">
    <property type="entry name" value="transpos_IS21"/>
    <property type="match status" value="1"/>
</dbReference>
<evidence type="ECO:0000256" key="1">
    <source>
        <dbReference type="ARBA" id="ARBA00009277"/>
    </source>
</evidence>
<evidence type="ECO:0000313" key="6">
    <source>
        <dbReference type="Proteomes" id="UP000017184"/>
    </source>
</evidence>
<evidence type="ECO:0000313" key="5">
    <source>
        <dbReference type="EMBL" id="AGX88485.1"/>
    </source>
</evidence>
<gene>
    <name evidence="5" type="ORF">Cenrod_2428</name>
</gene>
<evidence type="ECO:0000256" key="2">
    <source>
        <dbReference type="SAM" id="MobiDB-lite"/>
    </source>
</evidence>
<proteinExistence type="inferred from homology"/>
<protein>
    <submittedName>
        <fullName evidence="5">Transposase</fullName>
    </submittedName>
</protein>
<feature type="region of interest" description="Disordered" evidence="2">
    <location>
        <begin position="487"/>
        <end position="513"/>
    </location>
</feature>
<dbReference type="HOGENOM" id="CLU_020626_11_0_4"/>
<dbReference type="PANTHER" id="PTHR35004">
    <property type="entry name" value="TRANSPOSASE RV3428C-RELATED"/>
    <property type="match status" value="1"/>
</dbReference>
<dbReference type="RefSeq" id="WP_022776276.1">
    <property type="nucleotide sequence ID" value="NC_022576.1"/>
</dbReference>
<dbReference type="GO" id="GO:0015074">
    <property type="term" value="P:DNA integration"/>
    <property type="evidence" value="ECO:0007669"/>
    <property type="project" value="InterPro"/>
</dbReference>
<feature type="domain" description="Integrase catalytic" evidence="4">
    <location>
        <begin position="136"/>
        <end position="316"/>
    </location>
</feature>
<dbReference type="GO" id="GO:0003676">
    <property type="term" value="F:nucleic acid binding"/>
    <property type="evidence" value="ECO:0007669"/>
    <property type="project" value="InterPro"/>
</dbReference>
<organism evidence="5 6">
    <name type="scientific">Candidatus Symbiobacter mobilis CR</name>
    <dbReference type="NCBI Taxonomy" id="946483"/>
    <lineage>
        <taxon>Bacteria</taxon>
        <taxon>Pseudomonadati</taxon>
        <taxon>Pseudomonadota</taxon>
        <taxon>Betaproteobacteria</taxon>
        <taxon>Burkholderiales</taxon>
        <taxon>Comamonadaceae</taxon>
    </lineage>
</organism>
<dbReference type="InterPro" id="IPR001584">
    <property type="entry name" value="Integrase_cat-core"/>
</dbReference>
<dbReference type="InterPro" id="IPR012337">
    <property type="entry name" value="RNaseH-like_sf"/>
</dbReference>
<reference evidence="5 6" key="1">
    <citation type="journal article" date="2013" name="Genome Biol.">
        <title>Genomic analysis reveals key aspects of prokaryotic symbiosis in the phototrophic consortium "Chlorochromatium aggregatum".</title>
        <authorList>
            <person name="Liu Z."/>
            <person name="Muller J."/>
            <person name="Li T."/>
            <person name="Alvey R.M."/>
            <person name="Vogl K."/>
            <person name="Frigaard N.U."/>
            <person name="Rockwell N.C."/>
            <person name="Boyd E.S."/>
            <person name="Tomsho L.P."/>
            <person name="Schuster S.C."/>
            <person name="Henke P."/>
            <person name="Rohde M."/>
            <person name="Overmann J."/>
            <person name="Bryant D.A."/>
        </authorList>
    </citation>
    <scope>NUCLEOTIDE SEQUENCE [LARGE SCALE GENOMIC DNA]</scope>
    <source>
        <strain evidence="5">CR</strain>
    </source>
</reference>
<dbReference type="PANTHER" id="PTHR35004:SF8">
    <property type="entry name" value="TRANSPOSASE RV3428C-RELATED"/>
    <property type="match status" value="1"/>
</dbReference>
<dbReference type="SUPFAM" id="SSF53098">
    <property type="entry name" value="Ribonuclease H-like"/>
    <property type="match status" value="1"/>
</dbReference>
<dbReference type="InterPro" id="IPR054353">
    <property type="entry name" value="IstA-like_C"/>
</dbReference>
<dbReference type="PROSITE" id="PS50532">
    <property type="entry name" value="HTH_IS408"/>
    <property type="match status" value="1"/>
</dbReference>
<name>U5NAZ6_9BURK</name>
<comment type="similarity">
    <text evidence="1">Belongs to the transposase IS21/IS408/IS1162 family.</text>
</comment>
<dbReference type="PATRIC" id="fig|946483.4.peg.2449"/>
<dbReference type="STRING" id="946483.Cenrod_2428"/>
<dbReference type="InterPro" id="IPR017895">
    <property type="entry name" value="HTH_IS408/IS1162_type"/>
</dbReference>